<reference evidence="4" key="1">
    <citation type="submission" date="2025-08" db="UniProtKB">
        <authorList>
            <consortium name="RefSeq"/>
        </authorList>
    </citation>
    <scope>IDENTIFICATION</scope>
    <source>
        <tissue evidence="4">Testes</tissue>
    </source>
</reference>
<evidence type="ECO:0000313" key="3">
    <source>
        <dbReference type="Proteomes" id="UP000694865"/>
    </source>
</evidence>
<dbReference type="SUPFAM" id="SSF54637">
    <property type="entry name" value="Thioesterase/thiol ester dehydrase-isomerase"/>
    <property type="match status" value="1"/>
</dbReference>
<gene>
    <name evidence="4" type="primary">LOC100369403</name>
</gene>
<dbReference type="PROSITE" id="PS51770">
    <property type="entry name" value="HOTDOG_ACOT"/>
    <property type="match status" value="1"/>
</dbReference>
<dbReference type="GeneID" id="100369403"/>
<name>A0ABM0LW80_SACKO</name>
<dbReference type="InterPro" id="IPR040170">
    <property type="entry name" value="Cytosol_ACT"/>
</dbReference>
<accession>A0ABM0LW80</accession>
<evidence type="ECO:0000259" key="2">
    <source>
        <dbReference type="PROSITE" id="PS51770"/>
    </source>
</evidence>
<keyword evidence="3" id="KW-1185">Reference proteome</keyword>
<dbReference type="InterPro" id="IPR029069">
    <property type="entry name" value="HotDog_dom_sf"/>
</dbReference>
<organism evidence="3 4">
    <name type="scientific">Saccoglossus kowalevskii</name>
    <name type="common">Acorn worm</name>
    <dbReference type="NCBI Taxonomy" id="10224"/>
    <lineage>
        <taxon>Eukaryota</taxon>
        <taxon>Metazoa</taxon>
        <taxon>Hemichordata</taxon>
        <taxon>Enteropneusta</taxon>
        <taxon>Harrimaniidae</taxon>
        <taxon>Saccoglossus</taxon>
    </lineage>
</organism>
<dbReference type="CDD" id="cd03442">
    <property type="entry name" value="BFIT_BACH"/>
    <property type="match status" value="1"/>
</dbReference>
<dbReference type="InterPro" id="IPR006683">
    <property type="entry name" value="Thioestr_dom"/>
</dbReference>
<feature type="domain" description="HotDog ACOT-type" evidence="2">
    <location>
        <begin position="63"/>
        <end position="187"/>
    </location>
</feature>
<proteinExistence type="predicted"/>
<dbReference type="Proteomes" id="UP000694865">
    <property type="component" value="Unplaced"/>
</dbReference>
<dbReference type="PANTHER" id="PTHR11049:SF24">
    <property type="entry name" value="CYTOSOLIC ACYL COENZYME A THIOESTER HYDROLASE"/>
    <property type="match status" value="1"/>
</dbReference>
<evidence type="ECO:0000313" key="4">
    <source>
        <dbReference type="RefSeq" id="XP_006812021.1"/>
    </source>
</evidence>
<dbReference type="Pfam" id="PF03061">
    <property type="entry name" value="4HBT"/>
    <property type="match status" value="1"/>
</dbReference>
<dbReference type="Gene3D" id="3.10.129.10">
    <property type="entry name" value="Hotdog Thioesterase"/>
    <property type="match status" value="1"/>
</dbReference>
<dbReference type="RefSeq" id="XP_006812021.1">
    <property type="nucleotide sequence ID" value="XM_006811958.1"/>
</dbReference>
<keyword evidence="1" id="KW-0378">Hydrolase</keyword>
<protein>
    <submittedName>
        <fullName evidence="4">Cytosolic acyl coenzyme A thioester hydrolase-like</fullName>
    </submittedName>
</protein>
<dbReference type="InterPro" id="IPR033120">
    <property type="entry name" value="HOTDOG_ACOT"/>
</dbReference>
<dbReference type="PANTHER" id="PTHR11049">
    <property type="entry name" value="ACYL COENZYME A THIOESTER HYDROLASE"/>
    <property type="match status" value="1"/>
</dbReference>
<evidence type="ECO:0000256" key="1">
    <source>
        <dbReference type="ARBA" id="ARBA00022801"/>
    </source>
</evidence>
<sequence>MALWNTRVGSAFRILRVATTGKYDYVKTKTHVHFSIKPRLIAQTIRGYMAVAEPPDFISDPKSSSYIQVSRIMSHDDANPLGNIHGGILLRMIAEAGYISATKYFNSDRSRELPGYESCSAALARAERTSFLQPMFIGELAQLHAEVMYTSKHSLEVQVQVFAENILEGTRRLTNKASLWFVPVSIYARPKKILEVAEMNYKSPEIKEQGRQRYEFQLSERVLTHKSKRDVVGVIFNSNFGAQKIQAQNRKKECVK</sequence>